<dbReference type="HOGENOM" id="CLU_1641884_0_0_10"/>
<keyword evidence="2" id="KW-1185">Reference proteome</keyword>
<dbReference type="EMBL" id="HE774682">
    <property type="protein sequence ID" value="CCG52817.1"/>
    <property type="molecule type" value="Genomic_DNA"/>
</dbReference>
<accession>H8XU34</accession>
<proteinExistence type="predicted"/>
<protein>
    <submittedName>
        <fullName evidence="1">Uncharacterized protein</fullName>
    </submittedName>
</protein>
<gene>
    <name evidence="1" type="ordered locus">KQS_04185</name>
</gene>
<dbReference type="AlphaFoldDB" id="H8XU34"/>
<dbReference type="Pfam" id="PF20001">
    <property type="entry name" value="DUF6428"/>
    <property type="match status" value="1"/>
</dbReference>
<evidence type="ECO:0000313" key="2">
    <source>
        <dbReference type="Proteomes" id="UP000007599"/>
    </source>
</evidence>
<dbReference type="KEGG" id="fin:KQS_04185"/>
<dbReference type="InterPro" id="IPR045534">
    <property type="entry name" value="DUF6428"/>
</dbReference>
<dbReference type="Proteomes" id="UP000007599">
    <property type="component" value="Chromosome I"/>
</dbReference>
<reference evidence="1 2" key="1">
    <citation type="journal article" date="2012" name="J. Bacteriol.">
        <title>Complete Genome Sequence of Flavobacterium indicum GPSTA100-9T, Isolated from Warm Spring Water.</title>
        <authorList>
            <person name="Barbier P."/>
            <person name="Houel A."/>
            <person name="Loux V."/>
            <person name="Poulain J."/>
            <person name="Bernardet J.F."/>
            <person name="Touchon M."/>
            <person name="Duchaud E."/>
        </authorList>
    </citation>
    <scope>NUCLEOTIDE SEQUENCE [LARGE SCALE GENOMIC DNA]</scope>
    <source>
        <strain evidence="2">DSM 17447 / CIP 109464 / GPTSA100-9</strain>
    </source>
</reference>
<reference evidence="2" key="2">
    <citation type="submission" date="2012-03" db="EMBL/GenBank/DDBJ databases">
        <title>Complete genome sequence of Flavobacterium indicum GPTSA100-9T, isolated from warm spring water.</title>
        <authorList>
            <person name="Barbier P."/>
            <person name="Houel A."/>
            <person name="Loux V."/>
            <person name="Poulain J."/>
            <person name="Bernardet J.-F."/>
            <person name="Touchon M."/>
            <person name="Duchaud E."/>
        </authorList>
    </citation>
    <scope>NUCLEOTIDE SEQUENCE [LARGE SCALE GENOMIC DNA]</scope>
    <source>
        <strain evidence="2">DSM 17447 / CIP 109464 / GPTSA100-9</strain>
    </source>
</reference>
<dbReference type="STRING" id="1094466.KQS_04185"/>
<dbReference type="RefSeq" id="WP_014387959.1">
    <property type="nucleotide sequence ID" value="NC_017025.1"/>
</dbReference>
<sequence>MLLSELIYQLQDLKELNFVLPDGSLVPSHFHITEMGFIAKKYTDCGNTFREENYFTFQLWYAGDVEHRLTSEKFLKIITSIIEKQGGEDAEVLVEYQMETTIGKFKLDFFAGNFALIGTQTTCLASDHCGIPEEKMKVSLKELQAKTSCCTPNSGCC</sequence>
<evidence type="ECO:0000313" key="1">
    <source>
        <dbReference type="EMBL" id="CCG52817.1"/>
    </source>
</evidence>
<dbReference type="eggNOG" id="ENOG502ZBU9">
    <property type="taxonomic scope" value="Bacteria"/>
</dbReference>
<organism evidence="1 2">
    <name type="scientific">Flavobacterium indicum (strain DSM 17447 / CIP 109464 / GPTSA100-9)</name>
    <dbReference type="NCBI Taxonomy" id="1094466"/>
    <lineage>
        <taxon>Bacteria</taxon>
        <taxon>Pseudomonadati</taxon>
        <taxon>Bacteroidota</taxon>
        <taxon>Flavobacteriia</taxon>
        <taxon>Flavobacteriales</taxon>
        <taxon>Flavobacteriaceae</taxon>
        <taxon>Flavobacterium</taxon>
    </lineage>
</organism>
<name>H8XU34_FLAIG</name>
<dbReference type="PATRIC" id="fig|1094466.5.peg.820"/>
<dbReference type="OrthoDB" id="66316at2"/>